<dbReference type="EMBL" id="CP077079">
    <property type="protein sequence ID" value="QXH65413.1"/>
    <property type="molecule type" value="Genomic_DNA"/>
</dbReference>
<evidence type="ECO:0000313" key="2">
    <source>
        <dbReference type="Proteomes" id="UP000886848"/>
    </source>
</evidence>
<evidence type="ECO:0000313" key="1">
    <source>
        <dbReference type="EMBL" id="QXH65413.1"/>
    </source>
</evidence>
<reference evidence="1" key="1">
    <citation type="journal article" date="2021" name="Microorganisms">
        <title>The Ever-Expanding Pseudomonas Genus: Description of 43 New Species and Partition of the Pseudomonas putida Group.</title>
        <authorList>
            <person name="Girard L."/>
            <person name="Lood C."/>
            <person name="Hofte M."/>
            <person name="Vandamme P."/>
            <person name="Rokni-Zadeh H."/>
            <person name="van Noort V."/>
            <person name="Lavigne R."/>
            <person name="De Mot R."/>
        </authorList>
    </citation>
    <scope>NUCLEOTIDE SEQUENCE</scope>
    <source>
        <strain evidence="1">SWRI132</strain>
    </source>
</reference>
<dbReference type="RefSeq" id="WP_068937025.1">
    <property type="nucleotide sequence ID" value="NZ_CP077079.1"/>
</dbReference>
<sequence>MTIERTSTTKIREIVTALNRADLTTIDYKHLLTQVGILIKGTPMQVQSVPVGTTLYRGVIYSERPSEVSYLGSPPAELVINFQRCNGPGKPMFYASVNIAAVFSELNADVGNIVYLSSWIVDREFFYFRIPPGAGEGMEEDFAFSKIETFFETRFAQPIHETFSAQYKLTAAITEKLSTGNVLGLPELIKGRPLGAVVYPSVAHTSRSDNIAIQTLVAQSCLRLSDVRAIEVTERQAESLTVREIDFSTNFEDEHIKWLGRPRQWTLNSMETFNFTVENGMWVARTEDGTVIDPS</sequence>
<organism evidence="1 2">
    <name type="scientific">Pseudomonas asgharzadehiana</name>
    <dbReference type="NCBI Taxonomy" id="2842349"/>
    <lineage>
        <taxon>Bacteria</taxon>
        <taxon>Pseudomonadati</taxon>
        <taxon>Pseudomonadota</taxon>
        <taxon>Gammaproteobacteria</taxon>
        <taxon>Pseudomonadales</taxon>
        <taxon>Pseudomonadaceae</taxon>
        <taxon>Pseudomonas</taxon>
    </lineage>
</organism>
<dbReference type="Proteomes" id="UP000886848">
    <property type="component" value="Chromosome"/>
</dbReference>
<evidence type="ECO:0008006" key="3">
    <source>
        <dbReference type="Google" id="ProtNLM"/>
    </source>
</evidence>
<keyword evidence="2" id="KW-1185">Reference proteome</keyword>
<protein>
    <recommendedName>
        <fullName evidence="3">RES domain-containing protein</fullName>
    </recommendedName>
</protein>
<gene>
    <name evidence="1" type="ORF">KSS96_17485</name>
</gene>
<proteinExistence type="predicted"/>
<name>A0ABX8NV52_9PSED</name>
<accession>A0ABX8NV52</accession>